<organism evidence="1 2">
    <name type="scientific">Favolaschia claudopus</name>
    <dbReference type="NCBI Taxonomy" id="2862362"/>
    <lineage>
        <taxon>Eukaryota</taxon>
        <taxon>Fungi</taxon>
        <taxon>Dikarya</taxon>
        <taxon>Basidiomycota</taxon>
        <taxon>Agaricomycotina</taxon>
        <taxon>Agaricomycetes</taxon>
        <taxon>Agaricomycetidae</taxon>
        <taxon>Agaricales</taxon>
        <taxon>Marasmiineae</taxon>
        <taxon>Mycenaceae</taxon>
        <taxon>Favolaschia</taxon>
    </lineage>
</organism>
<dbReference type="EMBL" id="JAWWNJ010000185">
    <property type="protein sequence ID" value="KAK6974282.1"/>
    <property type="molecule type" value="Genomic_DNA"/>
</dbReference>
<evidence type="ECO:0000313" key="1">
    <source>
        <dbReference type="EMBL" id="KAK6974282.1"/>
    </source>
</evidence>
<proteinExistence type="predicted"/>
<gene>
    <name evidence="1" type="ORF">R3P38DRAFT_3482568</name>
</gene>
<accession>A0AAV9Z7Z4</accession>
<protein>
    <submittedName>
        <fullName evidence="1">Uncharacterized protein</fullName>
    </submittedName>
</protein>
<comment type="caution">
    <text evidence="1">The sequence shown here is derived from an EMBL/GenBank/DDBJ whole genome shotgun (WGS) entry which is preliminary data.</text>
</comment>
<sequence>MSSFRPSFPVFFAHNRDNYSPMQRTPPSLVFWSPAVDILPSHLRSRVRREAHQISLSIKTTKGDRILRIILESGILYTVSGVSRAPPYNTLGELFTPISESAKLPTQAAYTRIVLLLISTKKSLSDPTFLGTVPDALKMPSIEENPASTLYVVNIQSEAPALGPLGFGKDNMPSHRYQLSEATLV</sequence>
<dbReference type="AlphaFoldDB" id="A0AAV9Z7Z4"/>
<evidence type="ECO:0000313" key="2">
    <source>
        <dbReference type="Proteomes" id="UP001362999"/>
    </source>
</evidence>
<reference evidence="1 2" key="1">
    <citation type="journal article" date="2024" name="J Genomics">
        <title>Draft genome sequencing and assembly of Favolaschia claudopus CIRM-BRFM 2984 isolated from oak limbs.</title>
        <authorList>
            <person name="Navarro D."/>
            <person name="Drula E."/>
            <person name="Chaduli D."/>
            <person name="Cazenave R."/>
            <person name="Ahrendt S."/>
            <person name="Wang J."/>
            <person name="Lipzen A."/>
            <person name="Daum C."/>
            <person name="Barry K."/>
            <person name="Grigoriev I.V."/>
            <person name="Favel A."/>
            <person name="Rosso M.N."/>
            <person name="Martin F."/>
        </authorList>
    </citation>
    <scope>NUCLEOTIDE SEQUENCE [LARGE SCALE GENOMIC DNA]</scope>
    <source>
        <strain evidence="1 2">CIRM-BRFM 2984</strain>
    </source>
</reference>
<name>A0AAV9Z7Z4_9AGAR</name>
<keyword evidence="2" id="KW-1185">Reference proteome</keyword>
<dbReference type="Proteomes" id="UP001362999">
    <property type="component" value="Unassembled WGS sequence"/>
</dbReference>